<feature type="compositionally biased region" description="Pro residues" evidence="1">
    <location>
        <begin position="136"/>
        <end position="146"/>
    </location>
</feature>
<gene>
    <name evidence="2" type="ORF">RUM44_006615</name>
</gene>
<feature type="compositionally biased region" description="Basic and acidic residues" evidence="1">
    <location>
        <begin position="1"/>
        <end position="15"/>
    </location>
</feature>
<feature type="compositionally biased region" description="Basic and acidic residues" evidence="1">
    <location>
        <begin position="103"/>
        <end position="124"/>
    </location>
</feature>
<evidence type="ECO:0000256" key="1">
    <source>
        <dbReference type="SAM" id="MobiDB-lite"/>
    </source>
</evidence>
<feature type="compositionally biased region" description="Acidic residues" evidence="1">
    <location>
        <begin position="22"/>
        <end position="44"/>
    </location>
</feature>
<accession>A0ABR1AIL6</accession>
<dbReference type="EMBL" id="JAWJWF010000048">
    <property type="protein sequence ID" value="KAK6620214.1"/>
    <property type="molecule type" value="Genomic_DNA"/>
</dbReference>
<evidence type="ECO:0000313" key="2">
    <source>
        <dbReference type="EMBL" id="KAK6620214.1"/>
    </source>
</evidence>
<feature type="region of interest" description="Disordered" evidence="1">
    <location>
        <begin position="103"/>
        <end position="169"/>
    </location>
</feature>
<keyword evidence="3" id="KW-1185">Reference proteome</keyword>
<name>A0ABR1AIL6_POLSC</name>
<feature type="compositionally biased region" description="Basic and acidic residues" evidence="1">
    <location>
        <begin position="58"/>
        <end position="81"/>
    </location>
</feature>
<dbReference type="Proteomes" id="UP001359485">
    <property type="component" value="Unassembled WGS sequence"/>
</dbReference>
<sequence>MSDKPEETSKKETPHGEASATDVEEEKLEEEEKKEEEEDTTEDGDYVKKVVQTFGEVQKNEDVRSEGGKSGEEDREVLRYGDEQVLKSVKRDLGVIVIGEKTKRLSDRGETDVIQVERKGKCDSGSEEEEEEDVPPALPPRPPRPRQPCTCSCGFQPTNTNEERTERRK</sequence>
<organism evidence="2 3">
    <name type="scientific">Polyplax serrata</name>
    <name type="common">Common mouse louse</name>
    <dbReference type="NCBI Taxonomy" id="468196"/>
    <lineage>
        <taxon>Eukaryota</taxon>
        <taxon>Metazoa</taxon>
        <taxon>Ecdysozoa</taxon>
        <taxon>Arthropoda</taxon>
        <taxon>Hexapoda</taxon>
        <taxon>Insecta</taxon>
        <taxon>Pterygota</taxon>
        <taxon>Neoptera</taxon>
        <taxon>Paraneoptera</taxon>
        <taxon>Psocodea</taxon>
        <taxon>Troctomorpha</taxon>
        <taxon>Phthiraptera</taxon>
        <taxon>Anoplura</taxon>
        <taxon>Polyplacidae</taxon>
        <taxon>Polyplax</taxon>
    </lineage>
</organism>
<evidence type="ECO:0000313" key="3">
    <source>
        <dbReference type="Proteomes" id="UP001359485"/>
    </source>
</evidence>
<protein>
    <submittedName>
        <fullName evidence="2">Uncharacterized protein</fullName>
    </submittedName>
</protein>
<feature type="region of interest" description="Disordered" evidence="1">
    <location>
        <begin position="1"/>
        <end position="81"/>
    </location>
</feature>
<feature type="compositionally biased region" description="Acidic residues" evidence="1">
    <location>
        <begin position="125"/>
        <end position="134"/>
    </location>
</feature>
<proteinExistence type="predicted"/>
<reference evidence="2 3" key="1">
    <citation type="submission" date="2023-09" db="EMBL/GenBank/DDBJ databases">
        <title>Genomes of two closely related lineages of the louse Polyplax serrata with different host specificities.</title>
        <authorList>
            <person name="Martinu J."/>
            <person name="Tarabai H."/>
            <person name="Stefka J."/>
            <person name="Hypsa V."/>
        </authorList>
    </citation>
    <scope>NUCLEOTIDE SEQUENCE [LARGE SCALE GENOMIC DNA]</scope>
    <source>
        <strain evidence="2">98ZLc_SE</strain>
    </source>
</reference>
<comment type="caution">
    <text evidence="2">The sequence shown here is derived from an EMBL/GenBank/DDBJ whole genome shotgun (WGS) entry which is preliminary data.</text>
</comment>